<gene>
    <name evidence="5" type="ORF">CHARACLAT_032006</name>
</gene>
<dbReference type="SUPFAM" id="SSF51735">
    <property type="entry name" value="NAD(P)-binding Rossmann-fold domains"/>
    <property type="match status" value="1"/>
</dbReference>
<dbReference type="EMBL" id="JAHUTJ010054647">
    <property type="protein sequence ID" value="MED6285717.1"/>
    <property type="molecule type" value="Genomic_DNA"/>
</dbReference>
<keyword evidence="3" id="KW-0862">Zinc</keyword>
<evidence type="ECO:0000256" key="1">
    <source>
        <dbReference type="ARBA" id="ARBA00001947"/>
    </source>
</evidence>
<reference evidence="5 6" key="1">
    <citation type="submission" date="2021-06" db="EMBL/GenBank/DDBJ databases">
        <authorList>
            <person name="Palmer J.M."/>
        </authorList>
    </citation>
    <scope>NUCLEOTIDE SEQUENCE [LARGE SCALE GENOMIC DNA]</scope>
    <source>
        <strain evidence="5 6">CL_MEX2019</strain>
        <tissue evidence="5">Muscle</tissue>
    </source>
</reference>
<evidence type="ECO:0000313" key="6">
    <source>
        <dbReference type="Proteomes" id="UP001352852"/>
    </source>
</evidence>
<dbReference type="Proteomes" id="UP001352852">
    <property type="component" value="Unassembled WGS sequence"/>
</dbReference>
<evidence type="ECO:0000256" key="3">
    <source>
        <dbReference type="ARBA" id="ARBA00022833"/>
    </source>
</evidence>
<evidence type="ECO:0000256" key="2">
    <source>
        <dbReference type="ARBA" id="ARBA00022723"/>
    </source>
</evidence>
<sequence>MVEMTNGGVDYSIECIGNVEIMRRALESCIPGWGVSVIAGWTNMQDISAQPIQLMTGRKWTGTLFGGFKGKDGVSQMVKAYLDKKVMVDELITHNMTLDQINEAIALMKHGQCIRTVLSVSPQ</sequence>
<comment type="caution">
    <text evidence="5">The sequence shown here is derived from an EMBL/GenBank/DDBJ whole genome shotgun (WGS) entry which is preliminary data.</text>
</comment>
<name>A0ABU7EEM7_9TELE</name>
<dbReference type="Pfam" id="PF00107">
    <property type="entry name" value="ADH_zinc_N"/>
    <property type="match status" value="1"/>
</dbReference>
<accession>A0ABU7EEM7</accession>
<protein>
    <recommendedName>
        <fullName evidence="4">Alcohol dehydrogenase-like C-terminal domain-containing protein</fullName>
    </recommendedName>
</protein>
<organism evidence="5 6">
    <name type="scientific">Characodon lateralis</name>
    <dbReference type="NCBI Taxonomy" id="208331"/>
    <lineage>
        <taxon>Eukaryota</taxon>
        <taxon>Metazoa</taxon>
        <taxon>Chordata</taxon>
        <taxon>Craniata</taxon>
        <taxon>Vertebrata</taxon>
        <taxon>Euteleostomi</taxon>
        <taxon>Actinopterygii</taxon>
        <taxon>Neopterygii</taxon>
        <taxon>Teleostei</taxon>
        <taxon>Neoteleostei</taxon>
        <taxon>Acanthomorphata</taxon>
        <taxon>Ovalentaria</taxon>
        <taxon>Atherinomorphae</taxon>
        <taxon>Cyprinodontiformes</taxon>
        <taxon>Goodeidae</taxon>
        <taxon>Characodon</taxon>
    </lineage>
</organism>
<proteinExistence type="predicted"/>
<keyword evidence="2" id="KW-0479">Metal-binding</keyword>
<dbReference type="InterPro" id="IPR036291">
    <property type="entry name" value="NAD(P)-bd_dom_sf"/>
</dbReference>
<comment type="cofactor">
    <cofactor evidence="1">
        <name>Zn(2+)</name>
        <dbReference type="ChEBI" id="CHEBI:29105"/>
    </cofactor>
</comment>
<feature type="domain" description="Alcohol dehydrogenase-like C-terminal" evidence="4">
    <location>
        <begin position="3"/>
        <end position="72"/>
    </location>
</feature>
<dbReference type="Gene3D" id="3.40.50.720">
    <property type="entry name" value="NAD(P)-binding Rossmann-like Domain"/>
    <property type="match status" value="1"/>
</dbReference>
<dbReference type="InterPro" id="IPR013149">
    <property type="entry name" value="ADH-like_C"/>
</dbReference>
<evidence type="ECO:0000313" key="5">
    <source>
        <dbReference type="EMBL" id="MED6285717.1"/>
    </source>
</evidence>
<dbReference type="PANTHER" id="PTHR43880">
    <property type="entry name" value="ALCOHOL DEHYDROGENASE"/>
    <property type="match status" value="1"/>
</dbReference>
<keyword evidence="6" id="KW-1185">Reference proteome</keyword>
<dbReference type="Gene3D" id="3.90.180.10">
    <property type="entry name" value="Medium-chain alcohol dehydrogenases, catalytic domain"/>
    <property type="match status" value="1"/>
</dbReference>
<dbReference type="PANTHER" id="PTHR43880:SF3">
    <property type="entry name" value="ALCOHOL DEHYDROGENASE 8A-RELATED"/>
    <property type="match status" value="1"/>
</dbReference>
<evidence type="ECO:0000259" key="4">
    <source>
        <dbReference type="Pfam" id="PF00107"/>
    </source>
</evidence>
<dbReference type="SUPFAM" id="SSF50129">
    <property type="entry name" value="GroES-like"/>
    <property type="match status" value="1"/>
</dbReference>
<dbReference type="InterPro" id="IPR011032">
    <property type="entry name" value="GroES-like_sf"/>
</dbReference>